<protein>
    <submittedName>
        <fullName evidence="2">Uncharacterized protein</fullName>
    </submittedName>
</protein>
<sequence length="212" mass="25364">MAKTKNPYWREESRIYHLELEIARTSNPQKKRELGYLLEKEKTALQQRKWRDREARNYQIKTIRKTRRRKIVYYTCCIAGIIIVSFFIISKFFYPNIEKLDLENHSATNFITQLTKSEVDTTNLTREQVEKWAYYHLKLEDPTIVSANHCWFDVRINQVREVEVDIFMEEVAVANYVVDANGHLYRMTASDKKMVANKWDVPENFEIENAND</sequence>
<evidence type="ECO:0000313" key="3">
    <source>
        <dbReference type="Proteomes" id="UP000194885"/>
    </source>
</evidence>
<keyword evidence="1" id="KW-1133">Transmembrane helix</keyword>
<dbReference type="RefSeq" id="WP_086323194.1">
    <property type="nucleotide sequence ID" value="NZ_NGKW01000002.1"/>
</dbReference>
<keyword evidence="1" id="KW-0812">Transmembrane</keyword>
<evidence type="ECO:0000313" key="2">
    <source>
        <dbReference type="EMBL" id="OTN94819.1"/>
    </source>
</evidence>
<gene>
    <name evidence="2" type="ORF">A5810_001064</name>
</gene>
<evidence type="ECO:0000256" key="1">
    <source>
        <dbReference type="SAM" id="Phobius"/>
    </source>
</evidence>
<name>A0A242BHJ3_ENTFC</name>
<dbReference type="EMBL" id="NGKW01000002">
    <property type="protein sequence ID" value="OTN94819.1"/>
    <property type="molecule type" value="Genomic_DNA"/>
</dbReference>
<reference evidence="2 3" key="1">
    <citation type="submission" date="2017-05" db="EMBL/GenBank/DDBJ databases">
        <title>The Genome Sequence of Enterococcus faecium 7H8_DIV0219.</title>
        <authorList>
            <consortium name="The Broad Institute Genomics Platform"/>
            <consortium name="The Broad Institute Genomic Center for Infectious Diseases"/>
            <person name="Earl A."/>
            <person name="Manson A."/>
            <person name="Schwartman J."/>
            <person name="Gilmore M."/>
            <person name="Abouelleil A."/>
            <person name="Cao P."/>
            <person name="Chapman S."/>
            <person name="Cusick C."/>
            <person name="Shea T."/>
            <person name="Young S."/>
            <person name="Neafsey D."/>
            <person name="Nusbaum C."/>
            <person name="Birren B."/>
        </authorList>
    </citation>
    <scope>NUCLEOTIDE SEQUENCE [LARGE SCALE GENOMIC DNA]</scope>
    <source>
        <strain evidence="2 3">7H8_DIV0219</strain>
    </source>
</reference>
<accession>A0A242BHJ3</accession>
<dbReference type="AlphaFoldDB" id="A0A242BHJ3"/>
<dbReference type="Proteomes" id="UP000194885">
    <property type="component" value="Unassembled WGS sequence"/>
</dbReference>
<feature type="transmembrane region" description="Helical" evidence="1">
    <location>
        <begin position="71"/>
        <end position="94"/>
    </location>
</feature>
<comment type="caution">
    <text evidence="2">The sequence shown here is derived from an EMBL/GenBank/DDBJ whole genome shotgun (WGS) entry which is preliminary data.</text>
</comment>
<organism evidence="2 3">
    <name type="scientific">Enterococcus faecium</name>
    <name type="common">Streptococcus faecium</name>
    <dbReference type="NCBI Taxonomy" id="1352"/>
    <lineage>
        <taxon>Bacteria</taxon>
        <taxon>Bacillati</taxon>
        <taxon>Bacillota</taxon>
        <taxon>Bacilli</taxon>
        <taxon>Lactobacillales</taxon>
        <taxon>Enterococcaceae</taxon>
        <taxon>Enterococcus</taxon>
    </lineage>
</organism>
<keyword evidence="1" id="KW-0472">Membrane</keyword>
<proteinExistence type="predicted"/>